<protein>
    <recommendedName>
        <fullName evidence="2">Protein-L-isoaspartate O-methyltransferase</fullName>
    </recommendedName>
    <alternativeName>
        <fullName evidence="3">Protein L-isoaspartyl methyltransferase</fullName>
    </alternativeName>
</protein>
<dbReference type="CDD" id="cd02440">
    <property type="entry name" value="AdoMet_MTases"/>
    <property type="match status" value="1"/>
</dbReference>
<dbReference type="Proteomes" id="UP000613160">
    <property type="component" value="Unassembled WGS sequence"/>
</dbReference>
<accession>A0A916XZ51</accession>
<gene>
    <name evidence="4" type="ORF">GCM10011335_26650</name>
</gene>
<sequence>MDFEAARTKMVDNQIRTTDVTDLRILRSFLAVPRERFVPEARRDLAYIDGDLPLGEGRFLMEASPFARLVQLAGIGPDDRVLVVGCGTAYSAAILSRLAGSVVALESNPDLAVAARDNLAAVAAGNCTVAEGALAEGCADRAPYDVILVEGAVDSVPKALVGQLADGGRLIVVEGHGNAGFAVVYLNEEGVISRRPAFNCSVKSLAGFAQVPTFTF</sequence>
<evidence type="ECO:0000256" key="1">
    <source>
        <dbReference type="ARBA" id="ARBA00005369"/>
    </source>
</evidence>
<dbReference type="GO" id="GO:0005737">
    <property type="term" value="C:cytoplasm"/>
    <property type="evidence" value="ECO:0007669"/>
    <property type="project" value="TreeGrafter"/>
</dbReference>
<dbReference type="InterPro" id="IPR029063">
    <property type="entry name" value="SAM-dependent_MTases_sf"/>
</dbReference>
<dbReference type="PANTHER" id="PTHR11579">
    <property type="entry name" value="PROTEIN-L-ISOASPARTATE O-METHYLTRANSFERASE"/>
    <property type="match status" value="1"/>
</dbReference>
<dbReference type="PANTHER" id="PTHR11579:SF18">
    <property type="entry name" value="PROTEIN-L-ISOASPARTATE O-METHYLTRANSFERASE"/>
    <property type="match status" value="1"/>
</dbReference>
<evidence type="ECO:0000313" key="5">
    <source>
        <dbReference type="Proteomes" id="UP000613160"/>
    </source>
</evidence>
<dbReference type="AlphaFoldDB" id="A0A916XZ51"/>
<evidence type="ECO:0000313" key="4">
    <source>
        <dbReference type="EMBL" id="GGD22435.1"/>
    </source>
</evidence>
<organism evidence="4 5">
    <name type="scientific">Aureimonas glaciei</name>
    <dbReference type="NCBI Taxonomy" id="1776957"/>
    <lineage>
        <taxon>Bacteria</taxon>
        <taxon>Pseudomonadati</taxon>
        <taxon>Pseudomonadota</taxon>
        <taxon>Alphaproteobacteria</taxon>
        <taxon>Hyphomicrobiales</taxon>
        <taxon>Aurantimonadaceae</taxon>
        <taxon>Aureimonas</taxon>
    </lineage>
</organism>
<dbReference type="Pfam" id="PF01135">
    <property type="entry name" value="PCMT"/>
    <property type="match status" value="1"/>
</dbReference>
<keyword evidence="5" id="KW-1185">Reference proteome</keyword>
<dbReference type="SUPFAM" id="SSF53335">
    <property type="entry name" value="S-adenosyl-L-methionine-dependent methyltransferases"/>
    <property type="match status" value="1"/>
</dbReference>
<dbReference type="EMBL" id="BMJJ01000006">
    <property type="protein sequence ID" value="GGD22435.1"/>
    <property type="molecule type" value="Genomic_DNA"/>
</dbReference>
<reference evidence="4" key="1">
    <citation type="journal article" date="2014" name="Int. J. Syst. Evol. Microbiol.">
        <title>Complete genome sequence of Corynebacterium casei LMG S-19264T (=DSM 44701T), isolated from a smear-ripened cheese.</title>
        <authorList>
            <consortium name="US DOE Joint Genome Institute (JGI-PGF)"/>
            <person name="Walter F."/>
            <person name="Albersmeier A."/>
            <person name="Kalinowski J."/>
            <person name="Ruckert C."/>
        </authorList>
    </citation>
    <scope>NUCLEOTIDE SEQUENCE</scope>
    <source>
        <strain evidence="4">CGMCC 1.15493</strain>
    </source>
</reference>
<dbReference type="Gene3D" id="3.40.50.150">
    <property type="entry name" value="Vaccinia Virus protein VP39"/>
    <property type="match status" value="1"/>
</dbReference>
<dbReference type="InterPro" id="IPR000682">
    <property type="entry name" value="PCMT"/>
</dbReference>
<proteinExistence type="inferred from homology"/>
<dbReference type="RefSeq" id="WP_188851396.1">
    <property type="nucleotide sequence ID" value="NZ_BMJJ01000006.1"/>
</dbReference>
<comment type="similarity">
    <text evidence="1">Belongs to the methyltransferase superfamily. L-isoaspartyl/D-aspartyl protein methyltransferase family.</text>
</comment>
<evidence type="ECO:0000256" key="3">
    <source>
        <dbReference type="ARBA" id="ARBA00030757"/>
    </source>
</evidence>
<dbReference type="GO" id="GO:0004719">
    <property type="term" value="F:protein-L-isoaspartate (D-aspartate) O-methyltransferase activity"/>
    <property type="evidence" value="ECO:0007669"/>
    <property type="project" value="InterPro"/>
</dbReference>
<comment type="caution">
    <text evidence="4">The sequence shown here is derived from an EMBL/GenBank/DDBJ whole genome shotgun (WGS) entry which is preliminary data.</text>
</comment>
<reference evidence="4" key="2">
    <citation type="submission" date="2020-09" db="EMBL/GenBank/DDBJ databases">
        <authorList>
            <person name="Sun Q."/>
            <person name="Zhou Y."/>
        </authorList>
    </citation>
    <scope>NUCLEOTIDE SEQUENCE</scope>
    <source>
        <strain evidence="4">CGMCC 1.15493</strain>
    </source>
</reference>
<name>A0A916XZ51_9HYPH</name>
<evidence type="ECO:0000256" key="2">
    <source>
        <dbReference type="ARBA" id="ARBA00013346"/>
    </source>
</evidence>